<sequence length="376" mass="41601">MGMIGGGTGSFIGDVHRKAASIDGLIELVCGAFSSNSEKSIQSGKNLFLPENRCYESYEEMILKEKELPEDIRMDFVAIVTPNHMHFPPAKFALEHGFHVVCDKPVTLTLDEAIELQKVIEKSNKLFALTHNYTGNAMVKQAKAMVDNGDLGNIRKIQVQYLQGWLSTAVESTDNKQASWRVDPKRSGIGGALGDIGTHAENLVEYITGLKIKELAADLGRFGKGRILDDDGNLLLRMENGAKGTMSISQIALGEENNLAIRVYGEIGSIEWHQENPNELITRWLDKPKQIYTPNGNGLYPESSSVTRIPAGHPEGYLEAFATIYKNFATHLMALKEGRNIEKPDYPTVEDGIRGMKFIYASVESDKNNAAWVKLN</sequence>
<dbReference type="Gene3D" id="3.30.360.10">
    <property type="entry name" value="Dihydrodipicolinate Reductase, domain 2"/>
    <property type="match status" value="1"/>
</dbReference>
<dbReference type="GO" id="GO:0000166">
    <property type="term" value="F:nucleotide binding"/>
    <property type="evidence" value="ECO:0007669"/>
    <property type="project" value="InterPro"/>
</dbReference>
<protein>
    <submittedName>
        <fullName evidence="3">Oxidoreductase</fullName>
    </submittedName>
</protein>
<dbReference type="SUPFAM" id="SSF51735">
    <property type="entry name" value="NAD(P)-binding Rossmann-fold domains"/>
    <property type="match status" value="1"/>
</dbReference>
<dbReference type="EMBL" id="PJEO01000054">
    <property type="protein sequence ID" value="PKQ43959.1"/>
    <property type="molecule type" value="Genomic_DNA"/>
</dbReference>
<gene>
    <name evidence="3" type="ORF">CSW08_16215</name>
</gene>
<dbReference type="InterPro" id="IPR036291">
    <property type="entry name" value="NAD(P)-bd_dom_sf"/>
</dbReference>
<organism evidence="3 4">
    <name type="scientific">Confluentibacter flavum</name>
    <dbReference type="NCBI Taxonomy" id="1909700"/>
    <lineage>
        <taxon>Bacteria</taxon>
        <taxon>Pseudomonadati</taxon>
        <taxon>Bacteroidota</taxon>
        <taxon>Flavobacteriia</taxon>
        <taxon>Flavobacteriales</taxon>
        <taxon>Flavobacteriaceae</taxon>
        <taxon>Confluentibacter</taxon>
    </lineage>
</organism>
<name>A0A2N3HG50_9FLAO</name>
<dbReference type="PANTHER" id="PTHR43708:SF3">
    <property type="entry name" value="OXIDOREDUCTASE"/>
    <property type="match status" value="1"/>
</dbReference>
<dbReference type="SUPFAM" id="SSF55347">
    <property type="entry name" value="Glyceraldehyde-3-phosphate dehydrogenase-like, C-terminal domain"/>
    <property type="match status" value="1"/>
</dbReference>
<dbReference type="AlphaFoldDB" id="A0A2N3HG50"/>
<dbReference type="InterPro" id="IPR000683">
    <property type="entry name" value="Gfo/Idh/MocA-like_OxRdtase_N"/>
</dbReference>
<evidence type="ECO:0000259" key="2">
    <source>
        <dbReference type="Pfam" id="PF22725"/>
    </source>
</evidence>
<dbReference type="OrthoDB" id="9815825at2"/>
<dbReference type="PANTHER" id="PTHR43708">
    <property type="entry name" value="CONSERVED EXPRESSED OXIDOREDUCTASE (EUROFUNG)"/>
    <property type="match status" value="1"/>
</dbReference>
<dbReference type="Pfam" id="PF22725">
    <property type="entry name" value="GFO_IDH_MocA_C3"/>
    <property type="match status" value="1"/>
</dbReference>
<evidence type="ECO:0000313" key="4">
    <source>
        <dbReference type="Proteomes" id="UP000233435"/>
    </source>
</evidence>
<evidence type="ECO:0000259" key="1">
    <source>
        <dbReference type="Pfam" id="PF01408"/>
    </source>
</evidence>
<accession>A0A2N3HG50</accession>
<dbReference type="Gene3D" id="3.40.50.720">
    <property type="entry name" value="NAD(P)-binding Rossmann-like Domain"/>
    <property type="match status" value="1"/>
</dbReference>
<feature type="domain" description="Gfo/Idh/MocA-like oxidoreductase N-terminal" evidence="1">
    <location>
        <begin position="2"/>
        <end position="129"/>
    </location>
</feature>
<dbReference type="Pfam" id="PF01408">
    <property type="entry name" value="GFO_IDH_MocA"/>
    <property type="match status" value="1"/>
</dbReference>
<proteinExistence type="predicted"/>
<dbReference type="Proteomes" id="UP000233435">
    <property type="component" value="Unassembled WGS sequence"/>
</dbReference>
<feature type="domain" description="GFO/IDH/MocA-like oxidoreductase" evidence="2">
    <location>
        <begin position="139"/>
        <end position="271"/>
    </location>
</feature>
<reference evidence="3 4" key="1">
    <citation type="submission" date="2017-12" db="EMBL/GenBank/DDBJ databases">
        <title>Confluentibacter flavum sp. nov., isolated from the saline lake.</title>
        <authorList>
            <person name="Yu L."/>
        </authorList>
    </citation>
    <scope>NUCLEOTIDE SEQUENCE [LARGE SCALE GENOMIC DNA]</scope>
    <source>
        <strain evidence="3 4">3B</strain>
    </source>
</reference>
<dbReference type="InterPro" id="IPR055170">
    <property type="entry name" value="GFO_IDH_MocA-like_dom"/>
</dbReference>
<comment type="caution">
    <text evidence="3">The sequence shown here is derived from an EMBL/GenBank/DDBJ whole genome shotgun (WGS) entry which is preliminary data.</text>
</comment>
<keyword evidence="4" id="KW-1185">Reference proteome</keyword>
<evidence type="ECO:0000313" key="3">
    <source>
        <dbReference type="EMBL" id="PKQ43959.1"/>
    </source>
</evidence>
<dbReference type="InterPro" id="IPR051317">
    <property type="entry name" value="Gfo/Idh/MocA_oxidoreduct"/>
</dbReference>